<keyword evidence="1" id="KW-0472">Membrane</keyword>
<feature type="transmembrane region" description="Helical" evidence="1">
    <location>
        <begin position="15"/>
        <end position="32"/>
    </location>
</feature>
<feature type="transmembrane region" description="Helical" evidence="1">
    <location>
        <begin position="109"/>
        <end position="130"/>
    </location>
</feature>
<gene>
    <name evidence="2" type="ORF">OCL97_17585</name>
</gene>
<reference evidence="2 3" key="1">
    <citation type="submission" date="2022-09" db="EMBL/GenBank/DDBJ databases">
        <title>New species of Phenylobacterium.</title>
        <authorList>
            <person name="Mieszkin S."/>
        </authorList>
    </citation>
    <scope>NUCLEOTIDE SEQUENCE [LARGE SCALE GENOMIC DNA]</scope>
    <source>
        <strain evidence="2 3">HK31-G</strain>
    </source>
</reference>
<evidence type="ECO:0000313" key="3">
    <source>
        <dbReference type="Proteomes" id="UP001598130"/>
    </source>
</evidence>
<comment type="caution">
    <text evidence="2">The sequence shown here is derived from an EMBL/GenBank/DDBJ whole genome shotgun (WGS) entry which is preliminary data.</text>
</comment>
<protein>
    <submittedName>
        <fullName evidence="2">Bile acid:sodium symporter</fullName>
    </submittedName>
</protein>
<dbReference type="Pfam" id="PF13593">
    <property type="entry name" value="SBF_like"/>
    <property type="match status" value="1"/>
</dbReference>
<organism evidence="2 3">
    <name type="scientific">Phenylobacterium ferrooxidans</name>
    <dbReference type="NCBI Taxonomy" id="2982689"/>
    <lineage>
        <taxon>Bacteria</taxon>
        <taxon>Pseudomonadati</taxon>
        <taxon>Pseudomonadota</taxon>
        <taxon>Alphaproteobacteria</taxon>
        <taxon>Caulobacterales</taxon>
        <taxon>Caulobacteraceae</taxon>
        <taxon>Phenylobacterium</taxon>
    </lineage>
</organism>
<sequence>MSGEKAGGWLSRLKPDWYIILIISMVALASLLPARGAAAPVFGVATQVAIALVFFLHGAKLSREAVIKGVTHWRLHLLVLAATFVMFPVLCLGLAALPGAITPAALAPGLIFLGCLPSTIQSSIGFTAIARGNVAATVASATASNLLGIALTPILAAVLMHTQGGFSLESAQSIVLQLLLPFIAGQLLRPWVGPWIAKRSKMVGYVDRGSILLVVYSAFSEAVVEGIWSKVSTLDLARLLILCCVLLAAVLLITLFAARACRFNKEDEITIVFCGSKKSLASGVPMAGVLFPGAQLGMILLPVMIFHQIQLMACAVIANAYAKRADTEPQTS</sequence>
<keyword evidence="3" id="KW-1185">Reference proteome</keyword>
<evidence type="ECO:0000256" key="1">
    <source>
        <dbReference type="SAM" id="Phobius"/>
    </source>
</evidence>
<dbReference type="EMBL" id="JAOTJD010000039">
    <property type="protein sequence ID" value="MFD3265770.1"/>
    <property type="molecule type" value="Genomic_DNA"/>
</dbReference>
<keyword evidence="1" id="KW-0812">Transmembrane</keyword>
<dbReference type="PIRSF" id="PIRSF026166">
    <property type="entry name" value="UCP026166"/>
    <property type="match status" value="1"/>
</dbReference>
<dbReference type="RefSeq" id="WP_377371145.1">
    <property type="nucleotide sequence ID" value="NZ_JAOTJD010000039.1"/>
</dbReference>
<feature type="transmembrane region" description="Helical" evidence="1">
    <location>
        <begin position="236"/>
        <end position="258"/>
    </location>
</feature>
<feature type="transmembrane region" description="Helical" evidence="1">
    <location>
        <begin position="38"/>
        <end position="56"/>
    </location>
</feature>
<accession>A0ABW6CRT5</accession>
<dbReference type="InterPro" id="IPR038770">
    <property type="entry name" value="Na+/solute_symporter_sf"/>
</dbReference>
<keyword evidence="1" id="KW-1133">Transmembrane helix</keyword>
<name>A0ABW6CRT5_9CAUL</name>
<evidence type="ECO:0000313" key="2">
    <source>
        <dbReference type="EMBL" id="MFD3265770.1"/>
    </source>
</evidence>
<dbReference type="PANTHER" id="PTHR18640:SF5">
    <property type="entry name" value="SODIUM_BILE ACID COTRANSPORTER 7"/>
    <property type="match status" value="1"/>
</dbReference>
<feature type="transmembrane region" description="Helical" evidence="1">
    <location>
        <begin position="174"/>
        <end position="193"/>
    </location>
</feature>
<feature type="transmembrane region" description="Helical" evidence="1">
    <location>
        <begin position="77"/>
        <end position="97"/>
    </location>
</feature>
<feature type="transmembrane region" description="Helical" evidence="1">
    <location>
        <begin position="279"/>
        <end position="299"/>
    </location>
</feature>
<dbReference type="InterPro" id="IPR016833">
    <property type="entry name" value="Put_Na-Bile_cotransptr"/>
</dbReference>
<feature type="transmembrane region" description="Helical" evidence="1">
    <location>
        <begin position="205"/>
        <end position="224"/>
    </location>
</feature>
<dbReference type="Proteomes" id="UP001598130">
    <property type="component" value="Unassembled WGS sequence"/>
</dbReference>
<proteinExistence type="predicted"/>
<dbReference type="Gene3D" id="1.20.1530.20">
    <property type="match status" value="1"/>
</dbReference>
<feature type="transmembrane region" description="Helical" evidence="1">
    <location>
        <begin position="142"/>
        <end position="162"/>
    </location>
</feature>
<dbReference type="PANTHER" id="PTHR18640">
    <property type="entry name" value="SOLUTE CARRIER FAMILY 10 MEMBER 7"/>
    <property type="match status" value="1"/>
</dbReference>